<dbReference type="KEGG" id="dci:103506712"/>
<feature type="compositionally biased region" description="Polar residues" evidence="2">
    <location>
        <begin position="682"/>
        <end position="697"/>
    </location>
</feature>
<feature type="compositionally biased region" description="Low complexity" evidence="2">
    <location>
        <begin position="471"/>
        <end position="483"/>
    </location>
</feature>
<sequence length="1936" mass="219005">MMEILRSTGERGASGIPAHHHNVEEWSNMDPFNGILEHNRVETDHWANNTHNSSHQYGKHKAWLSRVSSDVYLCRLFTPDGPPIVGDTRLLDGSFSSHIGPPIAHKISNELKKINECIKLTSHRSAEKVTKRPDKITKEEAPKRPARKVKEEPIYEKIHHRSKKDSEVNKNDSLRLKNHKEHVSLRSSGRDGWLNIPKDNGHIYMNSKDSKLRSRDSSVESNHTLTNRSRTSSMSSNIRSRTSSMESNSQLHSAVLLKSRNSSLESVQRSRTSSIDSNRSNNLRNTGRINSNNSTPVRSRTSSIESDRSYQGMCKPKSDPHKSRLSSTSQIRRYVTSKTRESNTRVSPIVENKRSTKQLLESANKGISIDEMSTKSKQYLARNGPSRSRNSSADSTILIEELTKAADEILLAVNGYTDEDSIRGSDDERKKKKSYKPLSTIAETPNRLMSSSKKSSRKSEAPIVVRENVYSNVRNQRRSSNSSLEIGEKSNTRTPKAKVQENIYANIKPAKASSNGEKVAKKKTTRMQRTSSREILGSSSDEQTTQDEIKNKKLARRSKVKTTTNMERFYHICSSSISGHSWTNSKMIDTSTPSFEPSSDFDNLKLSIMPLNLNSEKSKISLGRSGSMTKRRPPTRPRSLLCSTDDASDIINTIIPAPPPDKAAKEPRAPARPAPKLKISELASNADRTSRYATPTVKSIKSEITKSSERYARVADKTPSPAPYKSPTIVRNESLKSPKIFRSLIGNRKAVEADSSDNEHKPLEAKKSVSSEDISQDYDAGVDHSLKRSSAARRSLNLHRDNHWSSQHTNELENVFKKVLKNKTFYSRPDLEEDELKPVAPSKKSFVSVETIQNIRSNLKPVEDSTLKVSEVEESARNGVETSSKHSDATHTPVKNYNTGSLENKQTRNEEWYNRRKSYGFEQMKDDSQHTTGNSVKNIESSTDSGIAKSNENIDTLVKKGIVNPNNDLFEVRRNSLSKNSKIYNTLMSLRDSNKKTEFENGLGVVNHDSVTEQYGDRIHALREPNTVFNGTSKVKDTQNEPLFITIKPKEEHTSVINIPNKNEMKVESTMVEDGEYFRKVKEIYDKGAWMEDKNGDSKKPKKVEFSKTEVHFEPGKVNIIETNEKPPPTNNYRRRKKDRAERNAERAERNHTDKVEKPSEKPNFPETKFGDEMKKPIIALPYEPKVHEAKVYEPMLHDEPTETNIEIVVDETEDDPRKPKSILKSAKLEETANENIDQTKPDFQKILNSFKTSERQNSNGSPPIVDNGLKVRISSGKFLNSVSNKSARESRGILRSDSKRIDHIKLPLQAPFQTNGFACHSDTSTESSLNFDERYSENTTSTPKKSFVKLGSLSERQQNMDQQNRHIINNHCDNKIETVQNDLIPSVLSDLENLSKSIDEEIFDIPNKVKRRPSILDDDIYCLESTEKVLNEPRRHRTCYKCNYDKNNANVENESKYKRHSFNGKSRVNLKVKSDEEYRKTNIKQTPQVSDMEGLKSKINCKKKSEIKKIKSIEDLQINKLINAINKNCQNGDRSQNSKNSTRGSHFNNDSSTDSVCCATDFTNRLTGNVLVNQDISSQTMSKSLNDKYLNSLNADALELEVVNEKLSNELERLTNEFKKNISSDRTPKPSTSKVKMLTKVFSENEIYNLMNSEKSDDFGESRYNLQSRSTNSSQIRDTGVAPIADTSGQTRCDNFKHDFNNSKFKLIKAKSSKLICDTSAHTNDTRRNSLLRNHKSSPLLNGDEAELSDDSLKADEEVRNLLMHSEERNNTEVQQWKGGASSHSITTNQSITTTSNKTNIQISSATTNHIQAKDQFSLNSAVMNTPKTVTKKEPSSEPVQITSIALHYEAKPSKPKTFQPVCLVYKPESPTNKTNTDHENAKPVLESSNTNVKSHQRTPKETVQEKNREEKSISESHNREQRIQAHKIDFLFIS</sequence>
<keyword evidence="3" id="KW-1185">Reference proteome</keyword>
<dbReference type="Proteomes" id="UP000079169">
    <property type="component" value="Unplaced"/>
</dbReference>
<feature type="region of interest" description="Disordered" evidence="2">
    <location>
        <begin position="418"/>
        <end position="559"/>
    </location>
</feature>
<keyword evidence="1" id="KW-0175">Coiled coil</keyword>
<feature type="compositionally biased region" description="Basic and acidic residues" evidence="2">
    <location>
        <begin position="1900"/>
        <end position="1923"/>
    </location>
</feature>
<feature type="compositionally biased region" description="Basic and acidic residues" evidence="2">
    <location>
        <begin position="420"/>
        <end position="429"/>
    </location>
</feature>
<feature type="compositionally biased region" description="Polar residues" evidence="2">
    <location>
        <begin position="1665"/>
        <end position="1678"/>
    </location>
</feature>
<feature type="region of interest" description="Disordered" evidence="2">
    <location>
        <begin position="1729"/>
        <end position="1752"/>
    </location>
</feature>
<feature type="region of interest" description="Disordered" evidence="2">
    <location>
        <begin position="656"/>
        <end position="731"/>
    </location>
</feature>
<feature type="region of interest" description="Disordered" evidence="2">
    <location>
        <begin position="1529"/>
        <end position="1552"/>
    </location>
</feature>
<feature type="region of interest" description="Disordered" evidence="2">
    <location>
        <begin position="623"/>
        <end position="642"/>
    </location>
</feature>
<evidence type="ECO:0000313" key="3">
    <source>
        <dbReference type="Proteomes" id="UP000079169"/>
    </source>
</evidence>
<dbReference type="RefSeq" id="XP_026677495.1">
    <property type="nucleotide sequence ID" value="XM_026821694.1"/>
</dbReference>
<feature type="region of interest" description="Disordered" evidence="2">
    <location>
        <begin position="125"/>
        <end position="148"/>
    </location>
</feature>
<feature type="compositionally biased region" description="Basic and acidic residues" evidence="2">
    <location>
        <begin position="905"/>
        <end position="914"/>
    </location>
</feature>
<proteinExistence type="predicted"/>
<reference evidence="4" key="1">
    <citation type="submission" date="2025-08" db="UniProtKB">
        <authorList>
            <consortium name="RefSeq"/>
        </authorList>
    </citation>
    <scope>IDENTIFICATION</scope>
</reference>
<feature type="compositionally biased region" description="Low complexity" evidence="2">
    <location>
        <begin position="1783"/>
        <end position="1794"/>
    </location>
</feature>
<feature type="region of interest" description="Disordered" evidence="2">
    <location>
        <begin position="1870"/>
        <end position="1923"/>
    </location>
</feature>
<feature type="region of interest" description="Disordered" evidence="2">
    <location>
        <begin position="1122"/>
        <end position="1170"/>
    </location>
</feature>
<organism evidence="3 4">
    <name type="scientific">Diaphorina citri</name>
    <name type="common">Asian citrus psyllid</name>
    <dbReference type="NCBI Taxonomy" id="121845"/>
    <lineage>
        <taxon>Eukaryota</taxon>
        <taxon>Metazoa</taxon>
        <taxon>Ecdysozoa</taxon>
        <taxon>Arthropoda</taxon>
        <taxon>Hexapoda</taxon>
        <taxon>Insecta</taxon>
        <taxon>Pterygota</taxon>
        <taxon>Neoptera</taxon>
        <taxon>Paraneoptera</taxon>
        <taxon>Hemiptera</taxon>
        <taxon>Sternorrhyncha</taxon>
        <taxon>Psylloidea</taxon>
        <taxon>Psyllidae</taxon>
        <taxon>Diaphorininae</taxon>
        <taxon>Diaphorina</taxon>
    </lineage>
</organism>
<feature type="region of interest" description="Disordered" evidence="2">
    <location>
        <begin position="178"/>
        <end position="347"/>
    </location>
</feature>
<dbReference type="GeneID" id="103506712"/>
<dbReference type="PaxDb" id="121845-A0A3Q0IT04"/>
<feature type="coiled-coil region" evidence="1">
    <location>
        <begin position="1591"/>
        <end position="1625"/>
    </location>
</feature>
<name>A0A3Q0IT04_DIACI</name>
<evidence type="ECO:0000256" key="2">
    <source>
        <dbReference type="SAM" id="MobiDB-lite"/>
    </source>
</evidence>
<feature type="compositionally biased region" description="Basic and acidic residues" evidence="2">
    <location>
        <begin position="208"/>
        <end position="218"/>
    </location>
</feature>
<feature type="region of interest" description="Disordered" evidence="2">
    <location>
        <begin position="750"/>
        <end position="782"/>
    </location>
</feature>
<feature type="region of interest" description="Disordered" evidence="2">
    <location>
        <begin position="1766"/>
        <end position="1794"/>
    </location>
</feature>
<protein>
    <submittedName>
        <fullName evidence="4">Uncharacterized protein LOC103506712</fullName>
    </submittedName>
</protein>
<evidence type="ECO:0000256" key="1">
    <source>
        <dbReference type="SAM" id="Coils"/>
    </source>
</evidence>
<feature type="compositionally biased region" description="Low complexity" evidence="2">
    <location>
        <begin position="224"/>
        <end position="247"/>
    </location>
</feature>
<feature type="region of interest" description="Disordered" evidence="2">
    <location>
        <begin position="1659"/>
        <end position="1689"/>
    </location>
</feature>
<feature type="compositionally biased region" description="Basic and acidic residues" evidence="2">
    <location>
        <begin position="750"/>
        <end position="770"/>
    </location>
</feature>
<feature type="region of interest" description="Disordered" evidence="2">
    <location>
        <begin position="868"/>
        <end position="947"/>
    </location>
</feature>
<feature type="compositionally biased region" description="Polar residues" evidence="2">
    <location>
        <begin position="1730"/>
        <end position="1741"/>
    </location>
</feature>
<feature type="compositionally biased region" description="Basic and acidic residues" evidence="2">
    <location>
        <begin position="1139"/>
        <end position="1161"/>
    </location>
</feature>
<evidence type="ECO:0000313" key="4">
    <source>
        <dbReference type="RefSeq" id="XP_026677495.1"/>
    </source>
</evidence>
<feature type="compositionally biased region" description="Basic and acidic residues" evidence="2">
    <location>
        <begin position="700"/>
        <end position="716"/>
    </location>
</feature>
<gene>
    <name evidence="4" type="primary">LOC103506712</name>
</gene>
<accession>A0A3Q0IT04</accession>
<feature type="compositionally biased region" description="Polar residues" evidence="2">
    <location>
        <begin position="930"/>
        <end position="947"/>
    </location>
</feature>
<feature type="compositionally biased region" description="Polar residues" evidence="2">
    <location>
        <begin position="259"/>
        <end position="304"/>
    </location>
</feature>
<feature type="compositionally biased region" description="Polar residues" evidence="2">
    <location>
        <begin position="893"/>
        <end position="904"/>
    </location>
</feature>